<keyword evidence="2" id="KW-1185">Reference proteome</keyword>
<evidence type="ECO:0000313" key="2">
    <source>
        <dbReference type="Proteomes" id="UP000192761"/>
    </source>
</evidence>
<dbReference type="EMBL" id="FWXD01000014">
    <property type="protein sequence ID" value="SMC26444.1"/>
    <property type="molecule type" value="Genomic_DNA"/>
</dbReference>
<organism evidence="1 2">
    <name type="scientific">Andreprevotia lacus DSM 23236</name>
    <dbReference type="NCBI Taxonomy" id="1121001"/>
    <lineage>
        <taxon>Bacteria</taxon>
        <taxon>Pseudomonadati</taxon>
        <taxon>Pseudomonadota</taxon>
        <taxon>Betaproteobacteria</taxon>
        <taxon>Neisseriales</taxon>
        <taxon>Chitinibacteraceae</taxon>
        <taxon>Andreprevotia</taxon>
    </lineage>
</organism>
<sequence>MRSKQPALVRQELWGVLIAYTLLRRLMRLMAEQLQVAPQRIGFHVAAMAIIDLLRFAPLESAGNLPKRLALLFEQARLFVLPPRREGRTYPRVVKRRSAKYPNKNASQA</sequence>
<gene>
    <name evidence="1" type="ORF">SAMN02745857_02478</name>
</gene>
<evidence type="ECO:0008006" key="3">
    <source>
        <dbReference type="Google" id="ProtNLM"/>
    </source>
</evidence>
<accession>A0A1W1XRE9</accession>
<protein>
    <recommendedName>
        <fullName evidence="3">Transposase DDE domain-containing protein</fullName>
    </recommendedName>
</protein>
<reference evidence="1 2" key="1">
    <citation type="submission" date="2017-04" db="EMBL/GenBank/DDBJ databases">
        <authorList>
            <person name="Afonso C.L."/>
            <person name="Miller P.J."/>
            <person name="Scott M.A."/>
            <person name="Spackman E."/>
            <person name="Goraichik I."/>
            <person name="Dimitrov K.M."/>
            <person name="Suarez D.L."/>
            <person name="Swayne D.E."/>
        </authorList>
    </citation>
    <scope>NUCLEOTIDE SEQUENCE [LARGE SCALE GENOMIC DNA]</scope>
    <source>
        <strain evidence="1 2">DSM 23236</strain>
    </source>
</reference>
<name>A0A1W1XRE9_9NEIS</name>
<evidence type="ECO:0000313" key="1">
    <source>
        <dbReference type="EMBL" id="SMC26444.1"/>
    </source>
</evidence>
<dbReference type="AlphaFoldDB" id="A0A1W1XRE9"/>
<proteinExistence type="predicted"/>
<dbReference type="Proteomes" id="UP000192761">
    <property type="component" value="Unassembled WGS sequence"/>
</dbReference>